<name>A0ACC5ZAI1_9TELE</name>
<comment type="caution">
    <text evidence="1">The sequence shown here is derived from an EMBL/GenBank/DDBJ whole genome shotgun (WGS) entry which is preliminary data.</text>
</comment>
<dbReference type="EMBL" id="CM040995">
    <property type="protein sequence ID" value="MCJ8745120.1"/>
    <property type="molecule type" value="Genomic_DNA"/>
</dbReference>
<proteinExistence type="predicted"/>
<protein>
    <submittedName>
        <fullName evidence="1">Uncharacterized protein</fullName>
    </submittedName>
</protein>
<sequence>MPDSDRACARSPRTRICCLDRLDRSCTALRMRTIFHAEYTQCYQEFTFEQETHRVAHAHCAGYSGKREVDVEVSSALSEF</sequence>
<gene>
    <name evidence="1" type="ORF">PDJAM_G00126810</name>
</gene>
<accession>A0ACC5ZAI1</accession>
<dbReference type="Proteomes" id="UP000830395">
    <property type="component" value="Chromosome 21"/>
</dbReference>
<reference evidence="1" key="1">
    <citation type="submission" date="2020-02" db="EMBL/GenBank/DDBJ databases">
        <title>Genome sequencing of the panga catfish, Pangasius djambal.</title>
        <authorList>
            <person name="Wen M."/>
            <person name="Zahm M."/>
            <person name="Roques C."/>
            <person name="Cabau C."/>
            <person name="Klopp C."/>
            <person name="Donnadieu C."/>
            <person name="Jouanno E."/>
            <person name="Avarre J.-C."/>
            <person name="Campet M."/>
            <person name="Ha T."/>
            <person name="Dugue R."/>
            <person name="Lampietro C."/>
            <person name="Louis A."/>
            <person name="Herpin A."/>
            <person name="Echchiki A."/>
            <person name="Berthelot C."/>
            <person name="Parey E."/>
            <person name="Roest-Crollius H."/>
            <person name="Braasch I."/>
            <person name="Postlethwait J.H."/>
            <person name="Bobe J."/>
            <person name="Montfort J."/>
            <person name="Bouchez O."/>
            <person name="Begum T."/>
            <person name="Schartl M."/>
            <person name="Gustiano R."/>
            <person name="Guiguen Y."/>
        </authorList>
    </citation>
    <scope>NUCLEOTIDE SEQUENCE</scope>
    <source>
        <strain evidence="1">Pdj_M5554</strain>
    </source>
</reference>
<keyword evidence="2" id="KW-1185">Reference proteome</keyword>
<organism evidence="1 2">
    <name type="scientific">Pangasius djambal</name>
    <dbReference type="NCBI Taxonomy" id="1691987"/>
    <lineage>
        <taxon>Eukaryota</taxon>
        <taxon>Metazoa</taxon>
        <taxon>Chordata</taxon>
        <taxon>Craniata</taxon>
        <taxon>Vertebrata</taxon>
        <taxon>Euteleostomi</taxon>
        <taxon>Actinopterygii</taxon>
        <taxon>Neopterygii</taxon>
        <taxon>Teleostei</taxon>
        <taxon>Ostariophysi</taxon>
        <taxon>Siluriformes</taxon>
        <taxon>Pangasiidae</taxon>
        <taxon>Pangasius</taxon>
    </lineage>
</organism>
<evidence type="ECO:0000313" key="1">
    <source>
        <dbReference type="EMBL" id="MCJ8745120.1"/>
    </source>
</evidence>
<evidence type="ECO:0000313" key="2">
    <source>
        <dbReference type="Proteomes" id="UP000830395"/>
    </source>
</evidence>